<dbReference type="KEGG" id="sliu:111362296"/>
<dbReference type="GeneID" id="111362296"/>
<protein>
    <submittedName>
        <fullName evidence="3">Uncharacterized protein LOC111362296</fullName>
    </submittedName>
</protein>
<keyword evidence="2" id="KW-1185">Reference proteome</keyword>
<dbReference type="RefSeq" id="XP_022834716.1">
    <property type="nucleotide sequence ID" value="XM_022978948.1"/>
</dbReference>
<organism evidence="2 3">
    <name type="scientific">Spodoptera litura</name>
    <name type="common">Asian cotton leafworm</name>
    <dbReference type="NCBI Taxonomy" id="69820"/>
    <lineage>
        <taxon>Eukaryota</taxon>
        <taxon>Metazoa</taxon>
        <taxon>Ecdysozoa</taxon>
        <taxon>Arthropoda</taxon>
        <taxon>Hexapoda</taxon>
        <taxon>Insecta</taxon>
        <taxon>Pterygota</taxon>
        <taxon>Neoptera</taxon>
        <taxon>Endopterygota</taxon>
        <taxon>Lepidoptera</taxon>
        <taxon>Glossata</taxon>
        <taxon>Ditrysia</taxon>
        <taxon>Noctuoidea</taxon>
        <taxon>Noctuidae</taxon>
        <taxon>Amphipyrinae</taxon>
        <taxon>Spodoptera</taxon>
    </lineage>
</organism>
<evidence type="ECO:0000256" key="1">
    <source>
        <dbReference type="SAM" id="MobiDB-lite"/>
    </source>
</evidence>
<accession>A0A9J7ENE2</accession>
<name>A0A9J7ENE2_SPOLT</name>
<evidence type="ECO:0000313" key="3">
    <source>
        <dbReference type="RefSeq" id="XP_022834716.1"/>
    </source>
</evidence>
<reference evidence="3" key="1">
    <citation type="submission" date="2025-08" db="UniProtKB">
        <authorList>
            <consortium name="RefSeq"/>
        </authorList>
    </citation>
    <scope>IDENTIFICATION</scope>
    <source>
        <strain evidence="3">Ishihara</strain>
        <tissue evidence="3">Whole body</tissue>
    </source>
</reference>
<proteinExistence type="predicted"/>
<sequence length="415" mass="48319">MQLDNQKLYEDMDISAAVPNLENQNDLDEITKDKNYLPPSHLTPDFAEMRNVTPTSLSNENFNCQYVNNSDYLPHANEKFTIPCVEEHNHSNLQLDEDRFTDDEEISAAAAVSYLENISENPSYQSNELSDNQIIEPPPAKKKRVKDSRARLIISKEDHPMGIACSAKCTRKCTANITEEQRQTIWDSYWDMDIQRRRDFISRNVENNKIAIRYSNSTKRNHTYIYRLLNHRVCKTMFLRTLGYTNDQAVLAVLKANFKFSKTPDSAKASSAPDLRRRHKPKHSFTDEYRGIKEIDDFIELFHPTTSHYRLEHAPNRRYLPTGLTLSQMFLFLKHHLETKNKQPCSWSAFHKRIKIKNISTQQPEQDKCPKCEAHDVAHPKPKLPRDEGVTDHLCSECNSDLCIQYPQHLDDFHP</sequence>
<dbReference type="Proteomes" id="UP000301870">
    <property type="component" value="Unplaced"/>
</dbReference>
<dbReference type="PANTHER" id="PTHR10773">
    <property type="entry name" value="DNA-DIRECTED RNA POLYMERASES I, II, AND III SUBUNIT RPABC2"/>
    <property type="match status" value="1"/>
</dbReference>
<dbReference type="AlphaFoldDB" id="A0A9J7ENE2"/>
<evidence type="ECO:0000313" key="2">
    <source>
        <dbReference type="Proteomes" id="UP000301870"/>
    </source>
</evidence>
<dbReference type="OrthoDB" id="6781302at2759"/>
<feature type="region of interest" description="Disordered" evidence="1">
    <location>
        <begin position="122"/>
        <end position="142"/>
    </location>
</feature>
<dbReference type="PANTHER" id="PTHR10773:SF19">
    <property type="match status" value="1"/>
</dbReference>
<feature type="region of interest" description="Disordered" evidence="1">
    <location>
        <begin position="263"/>
        <end position="283"/>
    </location>
</feature>
<feature type="compositionally biased region" description="Polar residues" evidence="1">
    <location>
        <begin position="122"/>
        <end position="133"/>
    </location>
</feature>
<gene>
    <name evidence="3" type="primary">LOC111362296</name>
</gene>